<keyword evidence="1" id="KW-0479">Metal-binding</keyword>
<evidence type="ECO:0000259" key="7">
    <source>
        <dbReference type="PROSITE" id="PS50048"/>
    </source>
</evidence>
<dbReference type="PROSITE" id="PS50048">
    <property type="entry name" value="ZN2_CY6_FUNGAL_2"/>
    <property type="match status" value="1"/>
</dbReference>
<gene>
    <name evidence="8" type="ORF">R9X50_00164600</name>
</gene>
<keyword evidence="6" id="KW-0539">Nucleus</keyword>
<evidence type="ECO:0000256" key="1">
    <source>
        <dbReference type="ARBA" id="ARBA00022723"/>
    </source>
</evidence>
<dbReference type="Proteomes" id="UP001303373">
    <property type="component" value="Chromosome 2"/>
</dbReference>
<accession>A0AAQ3LZE5</accession>
<evidence type="ECO:0000256" key="3">
    <source>
        <dbReference type="ARBA" id="ARBA00023015"/>
    </source>
</evidence>
<evidence type="ECO:0000256" key="6">
    <source>
        <dbReference type="ARBA" id="ARBA00023242"/>
    </source>
</evidence>
<dbReference type="InterPro" id="IPR052360">
    <property type="entry name" value="Transcr_Regulatory_Proteins"/>
</dbReference>
<keyword evidence="2" id="KW-0862">Zinc</keyword>
<dbReference type="InterPro" id="IPR021858">
    <property type="entry name" value="Fun_TF"/>
</dbReference>
<reference evidence="8 9" key="1">
    <citation type="submission" date="2023-11" db="EMBL/GenBank/DDBJ databases">
        <title>An acidophilic fungus is an integral part of prey digestion in a carnivorous sundew plant.</title>
        <authorList>
            <person name="Tsai I.J."/>
        </authorList>
    </citation>
    <scope>NUCLEOTIDE SEQUENCE [LARGE SCALE GENOMIC DNA]</scope>
    <source>
        <strain evidence="8">169a</strain>
    </source>
</reference>
<dbReference type="SMART" id="SM00066">
    <property type="entry name" value="GAL4"/>
    <property type="match status" value="1"/>
</dbReference>
<dbReference type="InterPro" id="IPR036864">
    <property type="entry name" value="Zn2-C6_fun-type_DNA-bd_sf"/>
</dbReference>
<dbReference type="Gene3D" id="4.10.240.10">
    <property type="entry name" value="Zn(2)-C6 fungal-type DNA-binding domain"/>
    <property type="match status" value="1"/>
</dbReference>
<dbReference type="AlphaFoldDB" id="A0AAQ3LZE5"/>
<proteinExistence type="predicted"/>
<name>A0AAQ3LZE5_9PEZI</name>
<dbReference type="GO" id="GO:0003677">
    <property type="term" value="F:DNA binding"/>
    <property type="evidence" value="ECO:0007669"/>
    <property type="project" value="UniProtKB-KW"/>
</dbReference>
<evidence type="ECO:0000256" key="2">
    <source>
        <dbReference type="ARBA" id="ARBA00022833"/>
    </source>
</evidence>
<dbReference type="PANTHER" id="PTHR36206">
    <property type="entry name" value="ASPERCRYPTIN BIOSYNTHESIS CLUSTER-SPECIFIC TRANSCRIPTION REGULATOR ATNN-RELATED"/>
    <property type="match status" value="1"/>
</dbReference>
<feature type="domain" description="Zn(2)-C6 fungal-type" evidence="7">
    <location>
        <begin position="19"/>
        <end position="47"/>
    </location>
</feature>
<dbReference type="CDD" id="cd00067">
    <property type="entry name" value="GAL4"/>
    <property type="match status" value="1"/>
</dbReference>
<evidence type="ECO:0000313" key="8">
    <source>
        <dbReference type="EMBL" id="WPG98848.1"/>
    </source>
</evidence>
<dbReference type="Pfam" id="PF00172">
    <property type="entry name" value="Zn_clus"/>
    <property type="match status" value="1"/>
</dbReference>
<dbReference type="PROSITE" id="PS00463">
    <property type="entry name" value="ZN2_CY6_FUNGAL_1"/>
    <property type="match status" value="1"/>
</dbReference>
<evidence type="ECO:0000313" key="9">
    <source>
        <dbReference type="Proteomes" id="UP001303373"/>
    </source>
</evidence>
<keyword evidence="9" id="KW-1185">Reference proteome</keyword>
<dbReference type="SUPFAM" id="SSF57701">
    <property type="entry name" value="Zn2/Cys6 DNA-binding domain"/>
    <property type="match status" value="1"/>
</dbReference>
<evidence type="ECO:0000256" key="4">
    <source>
        <dbReference type="ARBA" id="ARBA00023125"/>
    </source>
</evidence>
<protein>
    <recommendedName>
        <fullName evidence="7">Zn(2)-C6 fungal-type domain-containing protein</fullName>
    </recommendedName>
</protein>
<evidence type="ECO:0000256" key="5">
    <source>
        <dbReference type="ARBA" id="ARBA00023163"/>
    </source>
</evidence>
<dbReference type="PANTHER" id="PTHR36206:SF10">
    <property type="entry name" value="ZN(II)2CYS6 TRANSCRIPTION FACTOR (EUROFUNG)"/>
    <property type="match status" value="1"/>
</dbReference>
<dbReference type="GO" id="GO:0000981">
    <property type="term" value="F:DNA-binding transcription factor activity, RNA polymerase II-specific"/>
    <property type="evidence" value="ECO:0007669"/>
    <property type="project" value="InterPro"/>
</dbReference>
<dbReference type="Pfam" id="PF11951">
    <property type="entry name" value="Fungal_trans_2"/>
    <property type="match status" value="1"/>
</dbReference>
<sequence length="512" mass="58165">MEIEKKIKTRKSAPKTRTGCLTCKIRRVKCDEARPGCARCASTGRKCDGYRIPQKKESTSPPSVVLARSLNTGAPFDALEGNTIDFFRRNTVPGVSGYFIDPVWDLALQLSQQDMTVRHAMVAMGALHQEIHLKKMAAKASMDFSLTKSKFPTFQYTKALNGLQTLLKSDSVPLNVAIISIILFVHFETLRENFAPALLHLENGIKLLRARVASSKEKVEDSLVQSFSRIDLQASIIFEWRAPGMASLISSDLQVPKLFYDMQHARDIIAAWTSHLYHLKRTEVDHFIYGEPGSIPLETIASIQHLESVFINLDGLLWDFMHSPKTRLTIYEQHGLGNLRSRVKVNRIIAGTCLYAEASVYDRYLKEFEEIMVICNHIIETDSGDRRLISVSLDEGLILPLNFVARLCRDGRIRHQALLQLRRMTADQDIKGMNWYLQTTAGTAELCIGFEEEGHEGKVLKCKDIAEERRIHVYDIHGWDLSSLATCVQVRLMTKPNGMDGEWVEERRFIKW</sequence>
<dbReference type="GO" id="GO:0008270">
    <property type="term" value="F:zinc ion binding"/>
    <property type="evidence" value="ECO:0007669"/>
    <property type="project" value="InterPro"/>
</dbReference>
<organism evidence="8 9">
    <name type="scientific">Acrodontium crateriforme</name>
    <dbReference type="NCBI Taxonomy" id="150365"/>
    <lineage>
        <taxon>Eukaryota</taxon>
        <taxon>Fungi</taxon>
        <taxon>Dikarya</taxon>
        <taxon>Ascomycota</taxon>
        <taxon>Pezizomycotina</taxon>
        <taxon>Dothideomycetes</taxon>
        <taxon>Dothideomycetidae</taxon>
        <taxon>Mycosphaerellales</taxon>
        <taxon>Teratosphaeriaceae</taxon>
        <taxon>Acrodontium</taxon>
    </lineage>
</organism>
<keyword evidence="4" id="KW-0238">DNA-binding</keyword>
<dbReference type="InterPro" id="IPR001138">
    <property type="entry name" value="Zn2Cys6_DnaBD"/>
</dbReference>
<dbReference type="EMBL" id="CP138581">
    <property type="protein sequence ID" value="WPG98848.1"/>
    <property type="molecule type" value="Genomic_DNA"/>
</dbReference>
<keyword evidence="5" id="KW-0804">Transcription</keyword>
<keyword evidence="3" id="KW-0805">Transcription regulation</keyword>